<evidence type="ECO:0000259" key="4">
    <source>
        <dbReference type="PROSITE" id="PS51720"/>
    </source>
</evidence>
<dbReference type="Proteomes" id="UP000727407">
    <property type="component" value="Unassembled WGS sequence"/>
</dbReference>
<keyword evidence="6" id="KW-1185">Reference proteome</keyword>
<comment type="caution">
    <text evidence="5">The sequence shown here is derived from an EMBL/GenBank/DDBJ whole genome shotgun (WGS) entry which is preliminary data.</text>
</comment>
<dbReference type="SUPFAM" id="SSF52540">
    <property type="entry name" value="P-loop containing nucleoside triphosphate hydrolases"/>
    <property type="match status" value="1"/>
</dbReference>
<reference evidence="5" key="1">
    <citation type="submission" date="2020-07" db="EMBL/GenBank/DDBJ databases">
        <title>Clarias magur genome sequencing, assembly and annotation.</title>
        <authorList>
            <person name="Kushwaha B."/>
            <person name="Kumar R."/>
            <person name="Das P."/>
            <person name="Joshi C.G."/>
            <person name="Kumar D."/>
            <person name="Nagpure N.S."/>
            <person name="Pandey M."/>
            <person name="Agarwal S."/>
            <person name="Srivastava S."/>
            <person name="Singh M."/>
            <person name="Sahoo L."/>
            <person name="Jayasankar P."/>
            <person name="Meher P.K."/>
            <person name="Koringa P.G."/>
            <person name="Iquebal M.A."/>
            <person name="Das S.P."/>
            <person name="Bit A."/>
            <person name="Patnaik S."/>
            <person name="Patel N."/>
            <person name="Shah T.M."/>
            <person name="Hinsu A."/>
            <person name="Jena J.K."/>
        </authorList>
    </citation>
    <scope>NUCLEOTIDE SEQUENCE</scope>
    <source>
        <strain evidence="5">CIFAMagur01</strain>
        <tissue evidence="5">Testis</tissue>
    </source>
</reference>
<evidence type="ECO:0000256" key="2">
    <source>
        <dbReference type="ARBA" id="ARBA00022741"/>
    </source>
</evidence>
<keyword evidence="3" id="KW-0342">GTP-binding</keyword>
<dbReference type="InterPro" id="IPR027417">
    <property type="entry name" value="P-loop_NTPase"/>
</dbReference>
<proteinExistence type="inferred from homology"/>
<evidence type="ECO:0000313" key="5">
    <source>
        <dbReference type="EMBL" id="KAF5888405.1"/>
    </source>
</evidence>
<gene>
    <name evidence="5" type="ORF">DAT39_021860</name>
</gene>
<evidence type="ECO:0000313" key="6">
    <source>
        <dbReference type="Proteomes" id="UP000727407"/>
    </source>
</evidence>
<dbReference type="InterPro" id="IPR045058">
    <property type="entry name" value="GIMA/IAN/Toc"/>
</dbReference>
<organism evidence="5 6">
    <name type="scientific">Clarias magur</name>
    <name type="common">Asian catfish</name>
    <name type="synonym">Macropteronotus magur</name>
    <dbReference type="NCBI Taxonomy" id="1594786"/>
    <lineage>
        <taxon>Eukaryota</taxon>
        <taxon>Metazoa</taxon>
        <taxon>Chordata</taxon>
        <taxon>Craniata</taxon>
        <taxon>Vertebrata</taxon>
        <taxon>Euteleostomi</taxon>
        <taxon>Actinopterygii</taxon>
        <taxon>Neopterygii</taxon>
        <taxon>Teleostei</taxon>
        <taxon>Ostariophysi</taxon>
        <taxon>Siluriformes</taxon>
        <taxon>Clariidae</taxon>
        <taxon>Clarias</taxon>
    </lineage>
</organism>
<sequence>MGEPRGSRAHGQFKDFITLNLVLIGQKESGKSAAGNAILGTMGFDQVGVKTRKSMRREGVVKGRCIVVVDTPGWDWFNTIGSSASPSAVKEEMISGMTLCHPGAHALLLVVPLSFSFTARDHHVVEEHVNLFGPQAWRHTLVLFTVMDIKRLRDSTLQDEVEVNTELQKLVEKCGGWYHALHGRPRNGEDQVSR</sequence>
<dbReference type="PROSITE" id="PS51720">
    <property type="entry name" value="G_AIG1"/>
    <property type="match status" value="1"/>
</dbReference>
<feature type="domain" description="AIG1-type G" evidence="4">
    <location>
        <begin position="16"/>
        <end position="194"/>
    </location>
</feature>
<dbReference type="Pfam" id="PF04548">
    <property type="entry name" value="AIG1"/>
    <property type="match status" value="1"/>
</dbReference>
<dbReference type="PANTHER" id="PTHR10903">
    <property type="entry name" value="GTPASE, IMAP FAMILY MEMBER-RELATED"/>
    <property type="match status" value="1"/>
</dbReference>
<dbReference type="Gene3D" id="3.40.50.300">
    <property type="entry name" value="P-loop containing nucleotide triphosphate hydrolases"/>
    <property type="match status" value="1"/>
</dbReference>
<accession>A0A8J4TNR1</accession>
<name>A0A8J4TNR1_CLAMG</name>
<dbReference type="OrthoDB" id="8964039at2759"/>
<evidence type="ECO:0000256" key="1">
    <source>
        <dbReference type="ARBA" id="ARBA00008535"/>
    </source>
</evidence>
<dbReference type="EMBL" id="QNUK01000988">
    <property type="protein sequence ID" value="KAF5888405.1"/>
    <property type="molecule type" value="Genomic_DNA"/>
</dbReference>
<protein>
    <submittedName>
        <fullName evidence="5">GTPase IMAP family member 4-like</fullName>
    </submittedName>
</protein>
<dbReference type="AlphaFoldDB" id="A0A8J4TNR1"/>
<keyword evidence="2" id="KW-0547">Nucleotide-binding</keyword>
<dbReference type="PANTHER" id="PTHR10903:SF107">
    <property type="entry name" value="GTPASE IMAP FAMILY MEMBER 4-LIKE-RELATED"/>
    <property type="match status" value="1"/>
</dbReference>
<dbReference type="InterPro" id="IPR006703">
    <property type="entry name" value="G_AIG1"/>
</dbReference>
<comment type="similarity">
    <text evidence="1">Belongs to the TRAFAC class TrmE-Era-EngA-EngB-Septin-like GTPase superfamily. AIG1/Toc34/Toc159-like paraseptin GTPase family. IAN subfamily.</text>
</comment>
<dbReference type="GO" id="GO:0005525">
    <property type="term" value="F:GTP binding"/>
    <property type="evidence" value="ECO:0007669"/>
    <property type="project" value="UniProtKB-KW"/>
</dbReference>
<evidence type="ECO:0000256" key="3">
    <source>
        <dbReference type="ARBA" id="ARBA00023134"/>
    </source>
</evidence>